<feature type="compositionally biased region" description="Basic and acidic residues" evidence="5">
    <location>
        <begin position="566"/>
        <end position="578"/>
    </location>
</feature>
<dbReference type="PROSITE" id="PS50145">
    <property type="entry name" value="ZF_TRAF"/>
    <property type="match status" value="1"/>
</dbReference>
<name>A0AAV4ISQ8_9GAST</name>
<gene>
    <name evidence="7" type="ORF">ElyMa_001378100</name>
</gene>
<dbReference type="GO" id="GO:0008270">
    <property type="term" value="F:zinc ion binding"/>
    <property type="evidence" value="ECO:0007669"/>
    <property type="project" value="UniProtKB-KW"/>
</dbReference>
<keyword evidence="1 4" id="KW-0479">Metal-binding</keyword>
<dbReference type="InterPro" id="IPR013083">
    <property type="entry name" value="Znf_RING/FYVE/PHD"/>
</dbReference>
<proteinExistence type="predicted"/>
<evidence type="ECO:0000256" key="3">
    <source>
        <dbReference type="ARBA" id="ARBA00022833"/>
    </source>
</evidence>
<dbReference type="GO" id="GO:0005739">
    <property type="term" value="C:mitochondrion"/>
    <property type="evidence" value="ECO:0007669"/>
    <property type="project" value="TreeGrafter"/>
</dbReference>
<comment type="caution">
    <text evidence="7">The sequence shown here is derived from an EMBL/GenBank/DDBJ whole genome shotgun (WGS) entry which is preliminary data.</text>
</comment>
<feature type="domain" description="TRAF-type" evidence="6">
    <location>
        <begin position="105"/>
        <end position="180"/>
    </location>
</feature>
<feature type="compositionally biased region" description="Polar residues" evidence="5">
    <location>
        <begin position="528"/>
        <end position="543"/>
    </location>
</feature>
<feature type="region of interest" description="Disordered" evidence="5">
    <location>
        <begin position="517"/>
        <end position="545"/>
    </location>
</feature>
<feature type="region of interest" description="Disordered" evidence="5">
    <location>
        <begin position="271"/>
        <end position="312"/>
    </location>
</feature>
<dbReference type="InterPro" id="IPR049439">
    <property type="entry name" value="TRAFD1-XIAF1_Znf"/>
</dbReference>
<feature type="compositionally biased region" description="Pro residues" evidence="5">
    <location>
        <begin position="218"/>
        <end position="227"/>
    </location>
</feature>
<dbReference type="InterPro" id="IPR001293">
    <property type="entry name" value="Znf_TRAF"/>
</dbReference>
<keyword evidence="2 4" id="KW-0863">Zinc-finger</keyword>
<protein>
    <submittedName>
        <fullName evidence="7">TRAF-type zinc finger domain-containing 1</fullName>
    </submittedName>
</protein>
<feature type="region of interest" description="Disordered" evidence="5">
    <location>
        <begin position="566"/>
        <end position="762"/>
    </location>
</feature>
<feature type="region of interest" description="Disordered" evidence="5">
    <location>
        <begin position="210"/>
        <end position="233"/>
    </location>
</feature>
<feature type="compositionally biased region" description="Polar residues" evidence="5">
    <location>
        <begin position="692"/>
        <end position="701"/>
    </location>
</feature>
<evidence type="ECO:0000256" key="4">
    <source>
        <dbReference type="PROSITE-ProRule" id="PRU00207"/>
    </source>
</evidence>
<dbReference type="PANTHER" id="PTHR16295">
    <property type="entry name" value="TRAF-TYPE ZINC FINGER PROTEIN-RELATED"/>
    <property type="match status" value="1"/>
</dbReference>
<keyword evidence="8" id="KW-1185">Reference proteome</keyword>
<dbReference type="Proteomes" id="UP000762676">
    <property type="component" value="Unassembled WGS sequence"/>
</dbReference>
<evidence type="ECO:0000313" key="8">
    <source>
        <dbReference type="Proteomes" id="UP000762676"/>
    </source>
</evidence>
<dbReference type="InterPro" id="IPR051986">
    <property type="entry name" value="Innate_Immune_Apopt_Reg"/>
</dbReference>
<reference evidence="7 8" key="1">
    <citation type="journal article" date="2021" name="Elife">
        <title>Chloroplast acquisition without the gene transfer in kleptoplastic sea slugs, Plakobranchus ocellatus.</title>
        <authorList>
            <person name="Maeda T."/>
            <person name="Takahashi S."/>
            <person name="Yoshida T."/>
            <person name="Shimamura S."/>
            <person name="Takaki Y."/>
            <person name="Nagai Y."/>
            <person name="Toyoda A."/>
            <person name="Suzuki Y."/>
            <person name="Arimoto A."/>
            <person name="Ishii H."/>
            <person name="Satoh N."/>
            <person name="Nishiyama T."/>
            <person name="Hasebe M."/>
            <person name="Maruyama T."/>
            <person name="Minagawa J."/>
            <person name="Obokata J."/>
            <person name="Shigenobu S."/>
        </authorList>
    </citation>
    <scope>NUCLEOTIDE SEQUENCE [LARGE SCALE GENOMIC DNA]</scope>
</reference>
<dbReference type="AlphaFoldDB" id="A0AAV4ISQ8"/>
<dbReference type="Gene3D" id="3.30.40.10">
    <property type="entry name" value="Zinc/RING finger domain, C3HC4 (zinc finger)"/>
    <property type="match status" value="2"/>
</dbReference>
<organism evidence="7 8">
    <name type="scientific">Elysia marginata</name>
    <dbReference type="NCBI Taxonomy" id="1093978"/>
    <lineage>
        <taxon>Eukaryota</taxon>
        <taxon>Metazoa</taxon>
        <taxon>Spiralia</taxon>
        <taxon>Lophotrochozoa</taxon>
        <taxon>Mollusca</taxon>
        <taxon>Gastropoda</taxon>
        <taxon>Heterobranchia</taxon>
        <taxon>Euthyneura</taxon>
        <taxon>Panpulmonata</taxon>
        <taxon>Sacoglossa</taxon>
        <taxon>Placobranchoidea</taxon>
        <taxon>Plakobranchidae</taxon>
        <taxon>Elysia</taxon>
    </lineage>
</organism>
<dbReference type="Pfam" id="PF21366">
    <property type="entry name" value="TRAFD1-XIAF1_ZnF"/>
    <property type="match status" value="1"/>
</dbReference>
<feature type="compositionally biased region" description="Low complexity" evidence="5">
    <location>
        <begin position="652"/>
        <end position="661"/>
    </location>
</feature>
<feature type="compositionally biased region" description="Basic and acidic residues" evidence="5">
    <location>
        <begin position="300"/>
        <end position="310"/>
    </location>
</feature>
<dbReference type="EMBL" id="BMAT01002734">
    <property type="protein sequence ID" value="GFS12695.1"/>
    <property type="molecule type" value="Genomic_DNA"/>
</dbReference>
<evidence type="ECO:0000256" key="2">
    <source>
        <dbReference type="ARBA" id="ARBA00022771"/>
    </source>
</evidence>
<dbReference type="PANTHER" id="PTHR16295:SF10">
    <property type="entry name" value="EXPRESSED PROTEIN"/>
    <property type="match status" value="1"/>
</dbReference>
<keyword evidence="3 4" id="KW-0862">Zinc</keyword>
<evidence type="ECO:0000313" key="7">
    <source>
        <dbReference type="EMBL" id="GFS12695.1"/>
    </source>
</evidence>
<evidence type="ECO:0000256" key="1">
    <source>
        <dbReference type="ARBA" id="ARBA00022723"/>
    </source>
</evidence>
<sequence length="762" mass="85306">MHQDRNNTALVISKLVYRAQRVIQVANNNRDRLITKSLQRTTKDIDNLGKLGFPFMKQEGVSVYGVQTPNSTDHPSQLIMDAEAKETKFCSNCKRDIAAANFVMHEVHCRRHIVLCEHCQEPVPRSEIEQHFNELHAKLPCGKCKLHIEKDKMEQHMNHMCERRPLLCEYCDLHFPKNEFDSHADFCGSRTECCPLCQQYVMLKDMRQHENSGCTYPPRKPSPPPQSSPRSAEMDPFSMLQMHQLLGGEDFGGPRVLPELASNVLRGFERNREHGPNIGQGEGARKNVPSKNGARGGRGTRRDPVRKKTDVNVQRANNLLSFSATGARNFEIPPDMDYDEMLALQMAHDDWLQDNQIETDGISPEEPSAEFSQFEASVWGRNSEGVEQILRNNRGSYEVNDATIPCEFCNVNMPLEDYMDHVENCTGSADGSNDLSHEDLNNEASPQLSVADRPSIPVINNLGTPSSIQSLQDYSHGHEEEFLLPCEFCEEMFPSEIIIQHQTVCQANGMATPRLTTPASRQHRNISHEPSGSFSPSLSNLRSNGHRTEHSLLDFVADLDENHFGQDLEDQRVPESRSNKYSAPFNRFDEAVARPPRRSSRPSVSEDPMNQQPDTDFTAGAARHAKRENSSAQRARARLNQLLQDDSDGIPSASGGASASGTRPVRIEKKTNVDSRSVMRQLDATRAKSNKNRPNGSQGSRTVPVDNNISRNNSSTTTTTSNGASQASSSGVRSRQRANHVFSPELRLKPDHNPRPKVSSVF</sequence>
<evidence type="ECO:0000256" key="5">
    <source>
        <dbReference type="SAM" id="MobiDB-lite"/>
    </source>
</evidence>
<feature type="zinc finger region" description="TRAF-type" evidence="4">
    <location>
        <begin position="105"/>
        <end position="180"/>
    </location>
</feature>
<evidence type="ECO:0000259" key="6">
    <source>
        <dbReference type="PROSITE" id="PS50145"/>
    </source>
</evidence>
<feature type="compositionally biased region" description="Low complexity" evidence="5">
    <location>
        <begin position="707"/>
        <end position="730"/>
    </location>
</feature>
<accession>A0AAV4ISQ8</accession>